<dbReference type="GO" id="GO:0003700">
    <property type="term" value="F:DNA-binding transcription factor activity"/>
    <property type="evidence" value="ECO:0007669"/>
    <property type="project" value="InterPro"/>
</dbReference>
<sequence>MGRDAKSLLNEARRILARHCRQDGLAMQVLPGLHLMRFGWKSQPLVSTQFPCMALVLQGAKSVEFGTVHLEYGEGQYLLTSIDVPATSRIVHASRTQPLLAIGVDLDLLELDQLVQRCGDLPRLPPQPGISIFEADCDLLEAVVRLLRLLDTPQHAGPLAPLVRQEILYRLLTGAAGARLLEICRDGSPSNRIASATRWIQQHYAEGFLVADLAHHLGMSPTSLHQHFKAVTGLTPIQYQRRIRLQEARKSLLLESLNIGEASVRAGYESHSQFSKDYRRYFGRLPKDDLAAHSRGAVPLQAYLPETAAQA</sequence>
<name>A0A7S7NV67_PALFE</name>
<dbReference type="Proteomes" id="UP000593892">
    <property type="component" value="Chromosome"/>
</dbReference>
<keyword evidence="1" id="KW-0805">Transcription regulation</keyword>
<organism evidence="5 6">
    <name type="scientific">Paludibaculum fermentans</name>
    <dbReference type="NCBI Taxonomy" id="1473598"/>
    <lineage>
        <taxon>Bacteria</taxon>
        <taxon>Pseudomonadati</taxon>
        <taxon>Acidobacteriota</taxon>
        <taxon>Terriglobia</taxon>
        <taxon>Bryobacterales</taxon>
        <taxon>Bryobacteraceae</taxon>
        <taxon>Paludibaculum</taxon>
    </lineage>
</organism>
<reference evidence="5 6" key="1">
    <citation type="submission" date="2020-10" db="EMBL/GenBank/DDBJ databases">
        <title>Complete genome sequence of Paludibaculum fermentans P105T, a facultatively anaerobic acidobacterium capable of dissimilatory Fe(III) reduction.</title>
        <authorList>
            <person name="Dedysh S.N."/>
            <person name="Beletsky A.V."/>
            <person name="Kulichevskaya I.S."/>
            <person name="Mardanov A.V."/>
            <person name="Ravin N.V."/>
        </authorList>
    </citation>
    <scope>NUCLEOTIDE SEQUENCE [LARGE SCALE GENOMIC DNA]</scope>
    <source>
        <strain evidence="5 6">P105</strain>
    </source>
</reference>
<gene>
    <name evidence="5" type="ORF">IRI77_10435</name>
</gene>
<dbReference type="PROSITE" id="PS00041">
    <property type="entry name" value="HTH_ARAC_FAMILY_1"/>
    <property type="match status" value="1"/>
</dbReference>
<dbReference type="GO" id="GO:0043565">
    <property type="term" value="F:sequence-specific DNA binding"/>
    <property type="evidence" value="ECO:0007669"/>
    <property type="project" value="InterPro"/>
</dbReference>
<dbReference type="KEGG" id="pfer:IRI77_10435"/>
<proteinExistence type="predicted"/>
<evidence type="ECO:0000256" key="1">
    <source>
        <dbReference type="ARBA" id="ARBA00023015"/>
    </source>
</evidence>
<protein>
    <submittedName>
        <fullName evidence="5">AraC family transcriptional regulator</fullName>
    </submittedName>
</protein>
<evidence type="ECO:0000259" key="4">
    <source>
        <dbReference type="PROSITE" id="PS01124"/>
    </source>
</evidence>
<dbReference type="PROSITE" id="PS01124">
    <property type="entry name" value="HTH_ARAC_FAMILY_2"/>
    <property type="match status" value="1"/>
</dbReference>
<keyword evidence="3" id="KW-0804">Transcription</keyword>
<accession>A0A7S7NV67</accession>
<dbReference type="Gene3D" id="1.10.10.60">
    <property type="entry name" value="Homeodomain-like"/>
    <property type="match status" value="1"/>
</dbReference>
<dbReference type="EMBL" id="CP063849">
    <property type="protein sequence ID" value="QOY90345.1"/>
    <property type="molecule type" value="Genomic_DNA"/>
</dbReference>
<evidence type="ECO:0000313" key="6">
    <source>
        <dbReference type="Proteomes" id="UP000593892"/>
    </source>
</evidence>
<evidence type="ECO:0000256" key="3">
    <source>
        <dbReference type="ARBA" id="ARBA00023163"/>
    </source>
</evidence>
<dbReference type="InterPro" id="IPR009057">
    <property type="entry name" value="Homeodomain-like_sf"/>
</dbReference>
<dbReference type="SMART" id="SM00342">
    <property type="entry name" value="HTH_ARAC"/>
    <property type="match status" value="1"/>
</dbReference>
<dbReference type="AlphaFoldDB" id="A0A7S7NV67"/>
<dbReference type="PANTHER" id="PTHR43436">
    <property type="entry name" value="ARAC-FAMILY TRANSCRIPTIONAL REGULATOR"/>
    <property type="match status" value="1"/>
</dbReference>
<dbReference type="SUPFAM" id="SSF46689">
    <property type="entry name" value="Homeodomain-like"/>
    <property type="match status" value="2"/>
</dbReference>
<dbReference type="InterPro" id="IPR009594">
    <property type="entry name" value="Tscrpt_reg_HTH_AraC_N"/>
</dbReference>
<dbReference type="InterPro" id="IPR018060">
    <property type="entry name" value="HTH_AraC"/>
</dbReference>
<dbReference type="PANTHER" id="PTHR43436:SF1">
    <property type="entry name" value="TRANSCRIPTIONAL REGULATORY PROTEIN"/>
    <property type="match status" value="1"/>
</dbReference>
<dbReference type="RefSeq" id="WP_194452010.1">
    <property type="nucleotide sequence ID" value="NZ_CP063849.1"/>
</dbReference>
<dbReference type="Pfam" id="PF06719">
    <property type="entry name" value="AraC_N"/>
    <property type="match status" value="1"/>
</dbReference>
<dbReference type="Pfam" id="PF12833">
    <property type="entry name" value="HTH_18"/>
    <property type="match status" value="1"/>
</dbReference>
<keyword evidence="2" id="KW-0238">DNA-binding</keyword>
<dbReference type="InterPro" id="IPR018062">
    <property type="entry name" value="HTH_AraC-typ_CS"/>
</dbReference>
<feature type="domain" description="HTH araC/xylS-type" evidence="4">
    <location>
        <begin position="194"/>
        <end position="292"/>
    </location>
</feature>
<evidence type="ECO:0000313" key="5">
    <source>
        <dbReference type="EMBL" id="QOY90345.1"/>
    </source>
</evidence>
<keyword evidence="6" id="KW-1185">Reference proteome</keyword>
<evidence type="ECO:0000256" key="2">
    <source>
        <dbReference type="ARBA" id="ARBA00023125"/>
    </source>
</evidence>